<dbReference type="SUPFAM" id="SSF56281">
    <property type="entry name" value="Metallo-hydrolase/oxidoreductase"/>
    <property type="match status" value="1"/>
</dbReference>
<evidence type="ECO:0000256" key="1">
    <source>
        <dbReference type="ARBA" id="ARBA00022801"/>
    </source>
</evidence>
<evidence type="ECO:0000259" key="3">
    <source>
        <dbReference type="SMART" id="SM00849"/>
    </source>
</evidence>
<dbReference type="InterPro" id="IPR013619">
    <property type="entry name" value="DUF1737"/>
</dbReference>
<organism evidence="5 6">
    <name type="scientific">Gulosibacter macacae</name>
    <dbReference type="NCBI Taxonomy" id="2488791"/>
    <lineage>
        <taxon>Bacteria</taxon>
        <taxon>Bacillati</taxon>
        <taxon>Actinomycetota</taxon>
        <taxon>Actinomycetes</taxon>
        <taxon>Micrococcales</taxon>
        <taxon>Microbacteriaceae</taxon>
        <taxon>Gulosibacter</taxon>
    </lineage>
</organism>
<dbReference type="AlphaFoldDB" id="A0A3P3W2D9"/>
<dbReference type="Pfam" id="PF10996">
    <property type="entry name" value="Beta-Casp"/>
    <property type="match status" value="1"/>
</dbReference>
<dbReference type="OrthoDB" id="2971563at2"/>
<dbReference type="Pfam" id="PF07521">
    <property type="entry name" value="RMMBL"/>
    <property type="match status" value="1"/>
</dbReference>
<feature type="compositionally biased region" description="Low complexity" evidence="2">
    <location>
        <begin position="503"/>
        <end position="513"/>
    </location>
</feature>
<evidence type="ECO:0000313" key="5">
    <source>
        <dbReference type="EMBL" id="RRJ87809.1"/>
    </source>
</evidence>
<dbReference type="PANTHER" id="PTHR11203">
    <property type="entry name" value="CLEAVAGE AND POLYADENYLATION SPECIFICITY FACTOR FAMILY MEMBER"/>
    <property type="match status" value="1"/>
</dbReference>
<evidence type="ECO:0000313" key="6">
    <source>
        <dbReference type="Proteomes" id="UP000274391"/>
    </source>
</evidence>
<protein>
    <submittedName>
        <fullName evidence="5">DUF1737 domain-containing protein</fullName>
    </submittedName>
</protein>
<dbReference type="GO" id="GO:0004521">
    <property type="term" value="F:RNA endonuclease activity"/>
    <property type="evidence" value="ECO:0007669"/>
    <property type="project" value="TreeGrafter"/>
</dbReference>
<keyword evidence="1" id="KW-0378">Hydrolase</keyword>
<feature type="domain" description="Beta-Casp" evidence="4">
    <location>
        <begin position="261"/>
        <end position="383"/>
    </location>
</feature>
<dbReference type="InterPro" id="IPR050698">
    <property type="entry name" value="MBL"/>
</dbReference>
<feature type="region of interest" description="Disordered" evidence="2">
    <location>
        <begin position="494"/>
        <end position="513"/>
    </location>
</feature>
<dbReference type="InterPro" id="IPR036866">
    <property type="entry name" value="RibonucZ/Hydroxyglut_hydro"/>
</dbReference>
<dbReference type="InterPro" id="IPR011108">
    <property type="entry name" value="RMMBL"/>
</dbReference>
<dbReference type="InterPro" id="IPR001279">
    <property type="entry name" value="Metallo-B-lactamas"/>
</dbReference>
<feature type="domain" description="Metallo-beta-lactamase" evidence="3">
    <location>
        <begin position="25"/>
        <end position="234"/>
    </location>
</feature>
<dbReference type="CDD" id="cd16295">
    <property type="entry name" value="TTHA0252-CPSF-like_MBL-fold"/>
    <property type="match status" value="1"/>
</dbReference>
<dbReference type="Gene3D" id="3.60.15.10">
    <property type="entry name" value="Ribonuclease Z/Hydroxyacylglutathione hydrolase-like"/>
    <property type="match status" value="1"/>
</dbReference>
<proteinExistence type="predicted"/>
<dbReference type="GO" id="GO:0016787">
    <property type="term" value="F:hydrolase activity"/>
    <property type="evidence" value="ECO:0007669"/>
    <property type="project" value="UniProtKB-KW"/>
</dbReference>
<dbReference type="Pfam" id="PF00753">
    <property type="entry name" value="Lactamase_B"/>
    <property type="match status" value="1"/>
</dbReference>
<accession>A0A3P3W2D9</accession>
<dbReference type="RefSeq" id="WP_124969666.1">
    <property type="nucleotide sequence ID" value="NZ_RQVS01000003.1"/>
</dbReference>
<name>A0A3P3W2D9_9MICO</name>
<dbReference type="Pfam" id="PF08410">
    <property type="entry name" value="DUF1737"/>
    <property type="match status" value="1"/>
</dbReference>
<dbReference type="InterPro" id="IPR022712">
    <property type="entry name" value="Beta_Casp"/>
</dbReference>
<dbReference type="PANTHER" id="PTHR11203:SF37">
    <property type="entry name" value="INTEGRATOR COMPLEX SUBUNIT 11"/>
    <property type="match status" value="1"/>
</dbReference>
<dbReference type="Proteomes" id="UP000274391">
    <property type="component" value="Unassembled WGS sequence"/>
</dbReference>
<keyword evidence="6" id="KW-1185">Reference proteome</keyword>
<evidence type="ECO:0000256" key="2">
    <source>
        <dbReference type="SAM" id="MobiDB-lite"/>
    </source>
</evidence>
<dbReference type="SMART" id="SM01027">
    <property type="entry name" value="Beta-Casp"/>
    <property type="match status" value="1"/>
</dbReference>
<dbReference type="Gene3D" id="3.40.50.10890">
    <property type="match status" value="1"/>
</dbReference>
<sequence length="570" mass="62090">MANDSAASPQPHTTLQFLGAAETVTGSKYLVTAGERRILVDDGMFQGPKELRKRNWVPLPFDAATLTDVLITHAHMDHVGMLPRLVKRGFRGPIFATEGTVRLAEIVLRDGAKIQEQDAKDANERGYSSHQPALPLYTTADVEMTLPLFVPVPFDEDLDLDDGIVVRFTRAGHILASASITMWTPTTSVVFSGDLGRHDHPVLKPRATPPGAPYALIESTYGDREHPEPELLPHEGFADVVRRTFERGGSVLVPAFAVDRTEVVLKNIAELRRDGRIPMCPVYVDSPMANLALDVYRSMSDELRDDLRPEELLEFADLHSVRSPDESKALTGDRNRRPSIIIAASGMATGGRVLHHLEAMLPDARNSVVLTGFQSPGTRGRSLVEGATKLKMRGEYVPVRAEIFQDREFSVHGDCSDLLDWLRELEPQPRTVFCVHGEAETAAAFAARIEEDFPHIDAIVPKHNEIVTLDGVHAVPATPTAARPVDRHVVPGPVSSFDDEDVSATTPSAPVTATSKPLAREYRLATGDSPQALASAVTSALAEGFVPYGDPGLGTSTNGETIYIQAVIRE</sequence>
<reference evidence="5 6" key="1">
    <citation type="submission" date="2018-11" db="EMBL/GenBank/DDBJ databases">
        <title>YIM 102482-1 draft genome.</title>
        <authorList>
            <person name="Li G."/>
            <person name="Jiang Y."/>
        </authorList>
    </citation>
    <scope>NUCLEOTIDE SEQUENCE [LARGE SCALE GENOMIC DNA]</scope>
    <source>
        <strain evidence="5 6">YIM 102482-1</strain>
    </source>
</reference>
<dbReference type="SMART" id="SM00849">
    <property type="entry name" value="Lactamase_B"/>
    <property type="match status" value="1"/>
</dbReference>
<comment type="caution">
    <text evidence="5">The sequence shown here is derived from an EMBL/GenBank/DDBJ whole genome shotgun (WGS) entry which is preliminary data.</text>
</comment>
<evidence type="ECO:0000259" key="4">
    <source>
        <dbReference type="SMART" id="SM01027"/>
    </source>
</evidence>
<gene>
    <name evidence="5" type="ORF">EG850_02815</name>
</gene>
<dbReference type="EMBL" id="RQVS01000003">
    <property type="protein sequence ID" value="RRJ87809.1"/>
    <property type="molecule type" value="Genomic_DNA"/>
</dbReference>